<reference evidence="7 8" key="1">
    <citation type="submission" date="2018-04" db="EMBL/GenBank/DDBJ databases">
        <title>Pedobacter chongqingensis sp. nov., isolated from a rottenly hemp rope.</title>
        <authorList>
            <person name="Cai Y."/>
        </authorList>
    </citation>
    <scope>NUCLEOTIDE SEQUENCE [LARGE SCALE GENOMIC DNA]</scope>
    <source>
        <strain evidence="7 8">FJ4-8</strain>
    </source>
</reference>
<dbReference type="RefSeq" id="WP_109416833.1">
    <property type="nucleotide sequence ID" value="NZ_QEAS01000013.1"/>
</dbReference>
<dbReference type="InterPro" id="IPR050553">
    <property type="entry name" value="Thioredoxin_ResA/DsbE_sf"/>
</dbReference>
<dbReference type="PROSITE" id="PS00194">
    <property type="entry name" value="THIOREDOXIN_1"/>
    <property type="match status" value="1"/>
</dbReference>
<dbReference type="InterPro" id="IPR025380">
    <property type="entry name" value="DUF4369"/>
</dbReference>
<dbReference type="Pfam" id="PF00578">
    <property type="entry name" value="AhpC-TSA"/>
    <property type="match status" value="1"/>
</dbReference>
<dbReference type="SUPFAM" id="SSF52833">
    <property type="entry name" value="Thioredoxin-like"/>
    <property type="match status" value="1"/>
</dbReference>
<comment type="caution">
    <text evidence="7">The sequence shown here is derived from an EMBL/GenBank/DDBJ whole genome shotgun (WGS) entry which is preliminary data.</text>
</comment>
<keyword evidence="4" id="KW-0676">Redox-active center</keyword>
<evidence type="ECO:0000256" key="2">
    <source>
        <dbReference type="ARBA" id="ARBA00022748"/>
    </source>
</evidence>
<evidence type="ECO:0000256" key="4">
    <source>
        <dbReference type="ARBA" id="ARBA00023284"/>
    </source>
</evidence>
<feature type="domain" description="Thioredoxin" evidence="6">
    <location>
        <begin position="239"/>
        <end position="380"/>
    </location>
</feature>
<dbReference type="CDD" id="cd02966">
    <property type="entry name" value="TlpA_like_family"/>
    <property type="match status" value="1"/>
</dbReference>
<dbReference type="PANTHER" id="PTHR42852">
    <property type="entry name" value="THIOL:DISULFIDE INTERCHANGE PROTEIN DSBE"/>
    <property type="match status" value="1"/>
</dbReference>
<dbReference type="InterPro" id="IPR036249">
    <property type="entry name" value="Thioredoxin-like_sf"/>
</dbReference>
<protein>
    <recommendedName>
        <fullName evidence="6">Thioredoxin domain-containing protein</fullName>
    </recommendedName>
</protein>
<dbReference type="OrthoDB" id="750178at2"/>
<evidence type="ECO:0000256" key="3">
    <source>
        <dbReference type="ARBA" id="ARBA00023157"/>
    </source>
</evidence>
<dbReference type="EMBL" id="QEAS01000013">
    <property type="protein sequence ID" value="PWG79589.1"/>
    <property type="molecule type" value="Genomic_DNA"/>
</dbReference>
<feature type="signal peptide" evidence="5">
    <location>
        <begin position="1"/>
        <end position="19"/>
    </location>
</feature>
<dbReference type="GO" id="GO:0016209">
    <property type="term" value="F:antioxidant activity"/>
    <property type="evidence" value="ECO:0007669"/>
    <property type="project" value="InterPro"/>
</dbReference>
<accession>A0A2U2PEN9</accession>
<evidence type="ECO:0000313" key="8">
    <source>
        <dbReference type="Proteomes" id="UP000245647"/>
    </source>
</evidence>
<dbReference type="GO" id="GO:0017004">
    <property type="term" value="P:cytochrome complex assembly"/>
    <property type="evidence" value="ECO:0007669"/>
    <property type="project" value="UniProtKB-KW"/>
</dbReference>
<organism evidence="7 8">
    <name type="scientific">Pararcticibacter amylolyticus</name>
    <dbReference type="NCBI Taxonomy" id="2173175"/>
    <lineage>
        <taxon>Bacteria</taxon>
        <taxon>Pseudomonadati</taxon>
        <taxon>Bacteroidota</taxon>
        <taxon>Sphingobacteriia</taxon>
        <taxon>Sphingobacteriales</taxon>
        <taxon>Sphingobacteriaceae</taxon>
        <taxon>Pararcticibacter</taxon>
    </lineage>
</organism>
<comment type="subcellular location">
    <subcellularLocation>
        <location evidence="1">Cell envelope</location>
    </subcellularLocation>
</comment>
<dbReference type="PROSITE" id="PS51352">
    <property type="entry name" value="THIOREDOXIN_2"/>
    <property type="match status" value="1"/>
</dbReference>
<dbReference type="GO" id="GO:0030313">
    <property type="term" value="C:cell envelope"/>
    <property type="evidence" value="ECO:0007669"/>
    <property type="project" value="UniProtKB-SubCell"/>
</dbReference>
<evidence type="ECO:0000313" key="7">
    <source>
        <dbReference type="EMBL" id="PWG79589.1"/>
    </source>
</evidence>
<keyword evidence="2" id="KW-0201">Cytochrome c-type biogenesis</keyword>
<evidence type="ECO:0000259" key="6">
    <source>
        <dbReference type="PROSITE" id="PS51352"/>
    </source>
</evidence>
<evidence type="ECO:0000256" key="1">
    <source>
        <dbReference type="ARBA" id="ARBA00004196"/>
    </source>
</evidence>
<proteinExistence type="predicted"/>
<gene>
    <name evidence="7" type="ORF">DDR33_16105</name>
</gene>
<dbReference type="InterPro" id="IPR000866">
    <property type="entry name" value="AhpC/TSA"/>
</dbReference>
<keyword evidence="5" id="KW-0732">Signal</keyword>
<dbReference type="InterPro" id="IPR017937">
    <property type="entry name" value="Thioredoxin_CS"/>
</dbReference>
<dbReference type="InterPro" id="IPR013766">
    <property type="entry name" value="Thioredoxin_domain"/>
</dbReference>
<name>A0A2U2PEN9_9SPHI</name>
<feature type="chain" id="PRO_5015632048" description="Thioredoxin domain-containing protein" evidence="5">
    <location>
        <begin position="20"/>
        <end position="380"/>
    </location>
</feature>
<dbReference type="PANTHER" id="PTHR42852:SF6">
    <property type="entry name" value="THIOL:DISULFIDE INTERCHANGE PROTEIN DSBE"/>
    <property type="match status" value="1"/>
</dbReference>
<dbReference type="Gene3D" id="3.40.30.10">
    <property type="entry name" value="Glutaredoxin"/>
    <property type="match status" value="1"/>
</dbReference>
<dbReference type="Proteomes" id="UP000245647">
    <property type="component" value="Unassembled WGS sequence"/>
</dbReference>
<sequence length="380" mass="41787">MKRKIVAALIAAVPALAFAQPGTFTISGKIGNLNAPAKAYLDYMENGQGKSDSAVLHNGAFTFKGKLTEPSYSRLILDYTGKGKMFQAYNGDVKLFYFGNENITITAKDSLKNATVKGSKVNDEYEAYLAAIGGAVQDITKQANAEFRTLSEEQSKDTSLVNKIDRKYRLKLRNRSAAQVEFARTHPNSFFSVAALSESAGMGESVIALEPVFAKLSEKVKASDAGKEFSKRITAAKATTDGALAPDFTQNDVNDRPVKLSDFRGKYVLLDFWASWCGPCRAENPNVKIAYNKYKDKNFTVLGVSLDQPGKKAAWLEAIEKDGLTWTNVSDLKYWNNEVAKLYGIRAVPQNYLIDPQGRIIAQNLRGEALFKKLGELLGQ</sequence>
<keyword evidence="3" id="KW-1015">Disulfide bond</keyword>
<dbReference type="AlphaFoldDB" id="A0A2U2PEN9"/>
<keyword evidence="8" id="KW-1185">Reference proteome</keyword>
<dbReference type="GO" id="GO:0016491">
    <property type="term" value="F:oxidoreductase activity"/>
    <property type="evidence" value="ECO:0007669"/>
    <property type="project" value="InterPro"/>
</dbReference>
<evidence type="ECO:0000256" key="5">
    <source>
        <dbReference type="SAM" id="SignalP"/>
    </source>
</evidence>
<dbReference type="Pfam" id="PF14289">
    <property type="entry name" value="DUF4369"/>
    <property type="match status" value="1"/>
</dbReference>